<evidence type="ECO:0000313" key="6">
    <source>
        <dbReference type="Proteomes" id="UP000019377"/>
    </source>
</evidence>
<proteinExistence type="inferred from homology"/>
<gene>
    <name evidence="5" type="ORF">PSEUBRA_SCAF7g04530</name>
</gene>
<comment type="similarity">
    <text evidence="2">Belongs to the THOC5 family.</text>
</comment>
<evidence type="ECO:0000313" key="5">
    <source>
        <dbReference type="EMBL" id="EST05003.1"/>
    </source>
</evidence>
<dbReference type="Pfam" id="PF09766">
    <property type="entry name" value="FmiP_Thoc5"/>
    <property type="match status" value="1"/>
</dbReference>
<dbReference type="GO" id="GO:0006406">
    <property type="term" value="P:mRNA export from nucleus"/>
    <property type="evidence" value="ECO:0007669"/>
    <property type="project" value="TreeGrafter"/>
</dbReference>
<name>V5EPY8_KALBG</name>
<dbReference type="Proteomes" id="UP000019377">
    <property type="component" value="Unassembled WGS sequence"/>
</dbReference>
<accession>V5EPY8</accession>
<sequence length="212" mass="24088">MTSIEEDLKRALASLSEISDLKTAAEEDADASSPEARAAAMQLLTASTPLFSRLKRVNRSIYNDLQSQKSRVAEERAKVDTARLALENLKYEESMLELEVKVCQEFQSIYQDIQLHDEDEFRQLYAASQSDGAAEELAEEDLGDDHKLMLARLRFELRERKRLEAEKQSLQQDKTEVAKENREKKVKLEEIEKGIKELLAGAKGLQGMIQSL</sequence>
<keyword evidence="3" id="KW-0539">Nucleus</keyword>
<evidence type="ECO:0000256" key="1">
    <source>
        <dbReference type="ARBA" id="ARBA00004123"/>
    </source>
</evidence>
<protein>
    <recommendedName>
        <fullName evidence="7">Fms interacting protein</fullName>
    </recommendedName>
</protein>
<dbReference type="InterPro" id="IPR019163">
    <property type="entry name" value="THO_Thoc5"/>
</dbReference>
<dbReference type="HOGENOM" id="CLU_082754_1_0_1"/>
<dbReference type="OrthoDB" id="20582at2759"/>
<dbReference type="RefSeq" id="XP_016289992.1">
    <property type="nucleotide sequence ID" value="XM_016439202.1"/>
</dbReference>
<evidence type="ECO:0000256" key="4">
    <source>
        <dbReference type="SAM" id="Coils"/>
    </source>
</evidence>
<organism evidence="5 6">
    <name type="scientific">Kalmanozyma brasiliensis (strain GHG001)</name>
    <name type="common">Yeast</name>
    <name type="synonym">Pseudozyma brasiliensis</name>
    <dbReference type="NCBI Taxonomy" id="1365824"/>
    <lineage>
        <taxon>Eukaryota</taxon>
        <taxon>Fungi</taxon>
        <taxon>Dikarya</taxon>
        <taxon>Basidiomycota</taxon>
        <taxon>Ustilaginomycotina</taxon>
        <taxon>Ustilaginomycetes</taxon>
        <taxon>Ustilaginales</taxon>
        <taxon>Ustilaginaceae</taxon>
        <taxon>Kalmanozyma</taxon>
    </lineage>
</organism>
<keyword evidence="4" id="KW-0175">Coiled coil</keyword>
<feature type="coiled-coil region" evidence="4">
    <location>
        <begin position="153"/>
        <end position="183"/>
    </location>
</feature>
<dbReference type="GO" id="GO:0000445">
    <property type="term" value="C:THO complex part of transcription export complex"/>
    <property type="evidence" value="ECO:0007669"/>
    <property type="project" value="TreeGrafter"/>
</dbReference>
<dbReference type="GO" id="GO:0003729">
    <property type="term" value="F:mRNA binding"/>
    <property type="evidence" value="ECO:0007669"/>
    <property type="project" value="TreeGrafter"/>
</dbReference>
<dbReference type="GeneID" id="27421911"/>
<evidence type="ECO:0008006" key="7">
    <source>
        <dbReference type="Google" id="ProtNLM"/>
    </source>
</evidence>
<dbReference type="STRING" id="1365824.V5EPY8"/>
<dbReference type="OMA" id="HKYMKLP"/>
<dbReference type="PANTHER" id="PTHR13375:SF3">
    <property type="entry name" value="THO COMPLEX SUBUNIT 5 HOMOLOG"/>
    <property type="match status" value="1"/>
</dbReference>
<dbReference type="AlphaFoldDB" id="V5EPY8"/>
<evidence type="ECO:0000256" key="2">
    <source>
        <dbReference type="ARBA" id="ARBA00008044"/>
    </source>
</evidence>
<dbReference type="EMBL" id="KI545893">
    <property type="protein sequence ID" value="EST05003.1"/>
    <property type="molecule type" value="Genomic_DNA"/>
</dbReference>
<comment type="subcellular location">
    <subcellularLocation>
        <location evidence="1">Nucleus</location>
    </subcellularLocation>
</comment>
<evidence type="ECO:0000256" key="3">
    <source>
        <dbReference type="ARBA" id="ARBA00023242"/>
    </source>
</evidence>
<keyword evidence="6" id="KW-1185">Reference proteome</keyword>
<dbReference type="eggNOG" id="KOG2216">
    <property type="taxonomic scope" value="Eukaryota"/>
</dbReference>
<reference evidence="6" key="1">
    <citation type="journal article" date="2013" name="Genome Announc.">
        <title>Draft genome sequence of Pseudozyma brasiliensis sp. nov. strain GHG001, a high producer of endo-1,4-xylanase isolated from an insect pest of sugarcane.</title>
        <authorList>
            <person name="Oliveira J.V.D.C."/>
            <person name="dos Santos R.A.C."/>
            <person name="Borges T.A."/>
            <person name="Riano-Pachon D.M."/>
            <person name="Goldman G.H."/>
        </authorList>
    </citation>
    <scope>NUCLEOTIDE SEQUENCE [LARGE SCALE GENOMIC DNA]</scope>
    <source>
        <strain evidence="6">GHG001</strain>
    </source>
</reference>
<dbReference type="PANTHER" id="PTHR13375">
    <property type="entry name" value="FMS INTERACTING PROTEIN"/>
    <property type="match status" value="1"/>
</dbReference>